<reference evidence="3 4" key="1">
    <citation type="journal article" date="2016" name="Nat. Commun.">
        <title>Thousands of microbial genomes shed light on interconnected biogeochemical processes in an aquifer system.</title>
        <authorList>
            <person name="Anantharaman K."/>
            <person name="Brown C.T."/>
            <person name="Hug L.A."/>
            <person name="Sharon I."/>
            <person name="Castelle C.J."/>
            <person name="Probst A.J."/>
            <person name="Thomas B.C."/>
            <person name="Singh A."/>
            <person name="Wilkins M.J."/>
            <person name="Karaoz U."/>
            <person name="Brodie E.L."/>
            <person name="Williams K.H."/>
            <person name="Hubbard S.S."/>
            <person name="Banfield J.F."/>
        </authorList>
    </citation>
    <scope>NUCLEOTIDE SEQUENCE [LARGE SCALE GENOMIC DNA]</scope>
</reference>
<dbReference type="AlphaFoldDB" id="A0A1G1YZV8"/>
<comment type="similarity">
    <text evidence="1 2">Belongs to the UPF0102 family.</text>
</comment>
<dbReference type="GO" id="GO:0003676">
    <property type="term" value="F:nucleic acid binding"/>
    <property type="evidence" value="ECO:0007669"/>
    <property type="project" value="InterPro"/>
</dbReference>
<comment type="caution">
    <text evidence="3">The sequence shown here is derived from an EMBL/GenBank/DDBJ whole genome shotgun (WGS) entry which is preliminary data.</text>
</comment>
<dbReference type="PANTHER" id="PTHR34039:SF1">
    <property type="entry name" value="UPF0102 PROTEIN YRAN"/>
    <property type="match status" value="1"/>
</dbReference>
<gene>
    <name evidence="3" type="ORF">A3D47_00125</name>
</gene>
<evidence type="ECO:0000313" key="3">
    <source>
        <dbReference type="EMBL" id="OGY57150.1"/>
    </source>
</evidence>
<dbReference type="SUPFAM" id="SSF52980">
    <property type="entry name" value="Restriction endonuclease-like"/>
    <property type="match status" value="1"/>
</dbReference>
<organism evidence="3 4">
    <name type="scientific">Candidatus Colwellbacteria bacterium RIFCSPHIGHO2_02_FULL_43_15</name>
    <dbReference type="NCBI Taxonomy" id="1797686"/>
    <lineage>
        <taxon>Bacteria</taxon>
        <taxon>Candidatus Colwelliibacteriota</taxon>
    </lineage>
</organism>
<dbReference type="Gene3D" id="3.40.1350.10">
    <property type="match status" value="1"/>
</dbReference>
<dbReference type="HAMAP" id="MF_00048">
    <property type="entry name" value="UPF0102"/>
    <property type="match status" value="1"/>
</dbReference>
<sequence length="125" mass="14334">MNTRSETGKLGEDMATGYLIRKGYKIIERNHREKWGEIDIVAKSPDETLVFFEVKTSKGDDVDKLLVNPEDQMTKAKMIKLKRTAALRAVQLDEEVNQEVGWRIDLLALTITPKDCVIKHYQNIS</sequence>
<dbReference type="InterPro" id="IPR011335">
    <property type="entry name" value="Restrct_endonuc-II-like"/>
</dbReference>
<evidence type="ECO:0000256" key="2">
    <source>
        <dbReference type="HAMAP-Rule" id="MF_00048"/>
    </source>
</evidence>
<dbReference type="InterPro" id="IPR003509">
    <property type="entry name" value="UPF0102_YraN-like"/>
</dbReference>
<dbReference type="Proteomes" id="UP000178651">
    <property type="component" value="Unassembled WGS sequence"/>
</dbReference>
<protein>
    <recommendedName>
        <fullName evidence="2">UPF0102 protein A3D47_00125</fullName>
    </recommendedName>
</protein>
<evidence type="ECO:0000313" key="4">
    <source>
        <dbReference type="Proteomes" id="UP000178651"/>
    </source>
</evidence>
<dbReference type="EMBL" id="MHIU01000045">
    <property type="protein sequence ID" value="OGY57150.1"/>
    <property type="molecule type" value="Genomic_DNA"/>
</dbReference>
<dbReference type="PANTHER" id="PTHR34039">
    <property type="entry name" value="UPF0102 PROTEIN YRAN"/>
    <property type="match status" value="1"/>
</dbReference>
<dbReference type="CDD" id="cd20736">
    <property type="entry name" value="PoNe_Nuclease"/>
    <property type="match status" value="1"/>
</dbReference>
<dbReference type="Pfam" id="PF02021">
    <property type="entry name" value="UPF0102"/>
    <property type="match status" value="1"/>
</dbReference>
<evidence type="ECO:0000256" key="1">
    <source>
        <dbReference type="ARBA" id="ARBA00006738"/>
    </source>
</evidence>
<accession>A0A1G1YZV8</accession>
<proteinExistence type="inferred from homology"/>
<name>A0A1G1YZV8_9BACT</name>
<dbReference type="InterPro" id="IPR011856">
    <property type="entry name" value="tRNA_endonuc-like_dom_sf"/>
</dbReference>